<accession>A0A365H9P3</accession>
<evidence type="ECO:0000259" key="1">
    <source>
        <dbReference type="Pfam" id="PF24698"/>
    </source>
</evidence>
<comment type="caution">
    <text evidence="2">The sequence shown here is derived from an EMBL/GenBank/DDBJ whole genome shotgun (WGS) entry which is preliminary data.</text>
</comment>
<feature type="domain" description="DUF7662" evidence="1">
    <location>
        <begin position="110"/>
        <end position="186"/>
    </location>
</feature>
<gene>
    <name evidence="2" type="ORF">DPM19_08880</name>
</gene>
<dbReference type="EMBL" id="QLYX01000003">
    <property type="protein sequence ID" value="RAY15864.1"/>
    <property type="molecule type" value="Genomic_DNA"/>
</dbReference>
<sequence>MTPEEARILAVLGHELFLASQGTPLAERMLAPRPGDLVLEITDFGRGWDPNRVGTLTRIEGRPPDEKYLVAPLHTPDQQRRWRNCSFIALPTRAAREWLIEAPLPPPTRYRPLSDYLLQHGGERIEMTFDDIEVTMGGVHLPPSARNPRLAHWWDNDSRQEQAQAWMSAGYHVETVDIPGQRVRFRAVRA</sequence>
<organism evidence="2 3">
    <name type="scientific">Actinomadura craniellae</name>
    <dbReference type="NCBI Taxonomy" id="2231787"/>
    <lineage>
        <taxon>Bacteria</taxon>
        <taxon>Bacillati</taxon>
        <taxon>Actinomycetota</taxon>
        <taxon>Actinomycetes</taxon>
        <taxon>Streptosporangiales</taxon>
        <taxon>Thermomonosporaceae</taxon>
        <taxon>Actinomadura</taxon>
    </lineage>
</organism>
<keyword evidence="3" id="KW-1185">Reference proteome</keyword>
<protein>
    <recommendedName>
        <fullName evidence="1">DUF7662 domain-containing protein</fullName>
    </recommendedName>
</protein>
<dbReference type="Pfam" id="PF24698">
    <property type="entry name" value="DUF7662"/>
    <property type="match status" value="1"/>
</dbReference>
<dbReference type="InterPro" id="IPR056079">
    <property type="entry name" value="DUF7662"/>
</dbReference>
<dbReference type="AlphaFoldDB" id="A0A365H9P3"/>
<name>A0A365H9P3_9ACTN</name>
<dbReference type="OrthoDB" id="3480230at2"/>
<evidence type="ECO:0000313" key="2">
    <source>
        <dbReference type="EMBL" id="RAY15864.1"/>
    </source>
</evidence>
<reference evidence="2 3" key="1">
    <citation type="submission" date="2018-06" db="EMBL/GenBank/DDBJ databases">
        <title>Actinomadura craniellae sp. nov. isolated from marine sponge Craniella sp.</title>
        <authorList>
            <person name="Li L."/>
            <person name="Xu Q.H."/>
            <person name="Lin H.W."/>
            <person name="Lu Y.H."/>
        </authorList>
    </citation>
    <scope>NUCLEOTIDE SEQUENCE [LARGE SCALE GENOMIC DNA]</scope>
    <source>
        <strain evidence="2 3">LHW63021</strain>
    </source>
</reference>
<dbReference type="RefSeq" id="WP_111864632.1">
    <property type="nucleotide sequence ID" value="NZ_QLYX01000003.1"/>
</dbReference>
<dbReference type="Proteomes" id="UP000251891">
    <property type="component" value="Unassembled WGS sequence"/>
</dbReference>
<proteinExistence type="predicted"/>
<evidence type="ECO:0000313" key="3">
    <source>
        <dbReference type="Proteomes" id="UP000251891"/>
    </source>
</evidence>